<keyword evidence="6" id="KW-1185">Reference proteome</keyword>
<gene>
    <name evidence="5" type="ORF">L0C25_22030</name>
</gene>
<keyword evidence="4" id="KW-1133">Transmembrane helix</keyword>
<dbReference type="SUPFAM" id="SSF103473">
    <property type="entry name" value="MFS general substrate transporter"/>
    <property type="match status" value="1"/>
</dbReference>
<feature type="transmembrane region" description="Helical" evidence="4">
    <location>
        <begin position="46"/>
        <end position="68"/>
    </location>
</feature>
<dbReference type="Proteomes" id="UP001164390">
    <property type="component" value="Chromosome"/>
</dbReference>
<feature type="transmembrane region" description="Helical" evidence="4">
    <location>
        <begin position="282"/>
        <end position="315"/>
    </location>
</feature>
<dbReference type="Pfam" id="PF07690">
    <property type="entry name" value="MFS_1"/>
    <property type="match status" value="1"/>
</dbReference>
<dbReference type="GO" id="GO:0022857">
    <property type="term" value="F:transmembrane transporter activity"/>
    <property type="evidence" value="ECO:0007669"/>
    <property type="project" value="InterPro"/>
</dbReference>
<comment type="subcellular location">
    <subcellularLocation>
        <location evidence="1">Secreted</location>
    </subcellularLocation>
</comment>
<feature type="transmembrane region" description="Helical" evidence="4">
    <location>
        <begin position="160"/>
        <end position="187"/>
    </location>
</feature>
<dbReference type="Gene3D" id="1.20.1250.20">
    <property type="entry name" value="MFS general substrate transporter like domains"/>
    <property type="match status" value="1"/>
</dbReference>
<dbReference type="PANTHER" id="PTHR23542:SF1">
    <property type="entry name" value="MAJOR FACILITATOR SUPERFAMILY (MFS) PROFILE DOMAIN-CONTAINING PROTEIN"/>
    <property type="match status" value="1"/>
</dbReference>
<name>A0AA46TGY6_9ACTN</name>
<accession>A0AA46TGY6</accession>
<dbReference type="InterPro" id="IPR000874">
    <property type="entry name" value="Bombesin"/>
</dbReference>
<sequence length="406" mass="42144">MNFGVYPDLLRRDGVARTLLAALSSRTAVIMQAIPVSFLVKDLTGTFAWSGVVLGAYSIGAAIGTPLWSRRADRTSARNVLTLTGVGWGLCVVLMAFAGQLWFGSVLILALASGLLQPPTGPMLRTAWPRLVATRELRTAYSLDATAQELMFMVGPLAGATLVGVASPATALVLSGVVTIAGTAWFARQPVIDRPGRPVGDRLGVMETVLVRERLLILIAFCCAVVGLASVSLGIVAFAEHEHWRLLSGLLELIWAVGSFMGGLVAGALPGRRRSHAWRRAAIAAVIFAGCGFATSSPWLLAFGLFAAGSMIAPVMASASERLGALTTEAARAEVFGWMATAGTVGMAVGSALAGSVVEWAGVPWVFGLAALMLALAAVALLPIPPLEPDDLTTPGSSVDSRAPAS</sequence>
<dbReference type="InterPro" id="IPR036259">
    <property type="entry name" value="MFS_trans_sf"/>
</dbReference>
<feature type="transmembrane region" description="Helical" evidence="4">
    <location>
        <begin position="250"/>
        <end position="270"/>
    </location>
</feature>
<dbReference type="GO" id="GO:0005576">
    <property type="term" value="C:extracellular region"/>
    <property type="evidence" value="ECO:0007669"/>
    <property type="project" value="UniProtKB-SubCell"/>
</dbReference>
<evidence type="ECO:0000313" key="6">
    <source>
        <dbReference type="Proteomes" id="UP001164390"/>
    </source>
</evidence>
<evidence type="ECO:0000256" key="3">
    <source>
        <dbReference type="ARBA" id="ARBA00022815"/>
    </source>
</evidence>
<keyword evidence="3" id="KW-0027">Amidation</keyword>
<feature type="transmembrane region" description="Helical" evidence="4">
    <location>
        <begin position="215"/>
        <end position="238"/>
    </location>
</feature>
<dbReference type="KEGG" id="sgrg:L0C25_22030"/>
<keyword evidence="2" id="KW-0964">Secreted</keyword>
<dbReference type="PROSITE" id="PS00257">
    <property type="entry name" value="BOMBESIN"/>
    <property type="match status" value="1"/>
</dbReference>
<proteinExistence type="predicted"/>
<dbReference type="EMBL" id="CP094970">
    <property type="protein sequence ID" value="UYM05167.1"/>
    <property type="molecule type" value="Genomic_DNA"/>
</dbReference>
<keyword evidence="4" id="KW-0812">Transmembrane</keyword>
<organism evidence="5 6">
    <name type="scientific">Solicola gregarius</name>
    <dbReference type="NCBI Taxonomy" id="2908642"/>
    <lineage>
        <taxon>Bacteria</taxon>
        <taxon>Bacillati</taxon>
        <taxon>Actinomycetota</taxon>
        <taxon>Actinomycetes</taxon>
        <taxon>Propionibacteriales</taxon>
        <taxon>Nocardioidaceae</taxon>
        <taxon>Solicola</taxon>
    </lineage>
</organism>
<feature type="transmembrane region" description="Helical" evidence="4">
    <location>
        <begin position="365"/>
        <end position="384"/>
    </location>
</feature>
<dbReference type="InterPro" id="IPR011701">
    <property type="entry name" value="MFS"/>
</dbReference>
<evidence type="ECO:0000313" key="5">
    <source>
        <dbReference type="EMBL" id="UYM05167.1"/>
    </source>
</evidence>
<evidence type="ECO:0000256" key="2">
    <source>
        <dbReference type="ARBA" id="ARBA00022525"/>
    </source>
</evidence>
<dbReference type="PANTHER" id="PTHR23542">
    <property type="match status" value="1"/>
</dbReference>
<protein>
    <submittedName>
        <fullName evidence="5">MFS transporter</fullName>
    </submittedName>
</protein>
<feature type="transmembrane region" description="Helical" evidence="4">
    <location>
        <begin position="80"/>
        <end position="113"/>
    </location>
</feature>
<feature type="transmembrane region" description="Helical" evidence="4">
    <location>
        <begin position="335"/>
        <end position="358"/>
    </location>
</feature>
<dbReference type="GO" id="GO:0007218">
    <property type="term" value="P:neuropeptide signaling pathway"/>
    <property type="evidence" value="ECO:0007669"/>
    <property type="project" value="InterPro"/>
</dbReference>
<dbReference type="AlphaFoldDB" id="A0AA46TGY6"/>
<dbReference type="RefSeq" id="WP_271633950.1">
    <property type="nucleotide sequence ID" value="NZ_CP094970.1"/>
</dbReference>
<reference evidence="5" key="1">
    <citation type="submission" date="2022-01" db="EMBL/GenBank/DDBJ databases">
        <title>Nocardioidaceae gen. sp. A5X3R13.</title>
        <authorList>
            <person name="Lopez Marin M.A."/>
            <person name="Uhlik O."/>
        </authorList>
    </citation>
    <scope>NUCLEOTIDE SEQUENCE</scope>
    <source>
        <strain evidence="5">A5X3R13</strain>
    </source>
</reference>
<keyword evidence="4" id="KW-0472">Membrane</keyword>
<evidence type="ECO:0000256" key="4">
    <source>
        <dbReference type="SAM" id="Phobius"/>
    </source>
</evidence>
<evidence type="ECO:0000256" key="1">
    <source>
        <dbReference type="ARBA" id="ARBA00004613"/>
    </source>
</evidence>